<keyword evidence="2" id="KW-0479">Metal-binding</keyword>
<dbReference type="InterPro" id="IPR052035">
    <property type="entry name" value="ZnF_BED_domain_contain"/>
</dbReference>
<evidence type="ECO:0000256" key="6">
    <source>
        <dbReference type="ARBA" id="ARBA00023163"/>
    </source>
</evidence>
<dbReference type="GO" id="GO:0005634">
    <property type="term" value="C:nucleus"/>
    <property type="evidence" value="ECO:0007669"/>
    <property type="project" value="UniProtKB-SubCell"/>
</dbReference>
<dbReference type="GO" id="GO:0009791">
    <property type="term" value="P:post-embryonic development"/>
    <property type="evidence" value="ECO:0007669"/>
    <property type="project" value="UniProtKB-ARBA"/>
</dbReference>
<feature type="non-terminal residue" evidence="11">
    <location>
        <position position="301"/>
    </location>
</feature>
<evidence type="ECO:0000256" key="7">
    <source>
        <dbReference type="ARBA" id="ARBA00023242"/>
    </source>
</evidence>
<evidence type="ECO:0000256" key="4">
    <source>
        <dbReference type="ARBA" id="ARBA00022833"/>
    </source>
</evidence>
<dbReference type="InterPro" id="IPR036236">
    <property type="entry name" value="Znf_C2H2_sf"/>
</dbReference>
<dbReference type="SMART" id="SM00614">
    <property type="entry name" value="ZnF_BED"/>
    <property type="match status" value="1"/>
</dbReference>
<comment type="caution">
    <text evidence="11">The sequence shown here is derived from an EMBL/GenBank/DDBJ whole genome shotgun (WGS) entry which is preliminary data.</text>
</comment>
<dbReference type="GO" id="GO:0008270">
    <property type="term" value="F:zinc ion binding"/>
    <property type="evidence" value="ECO:0007669"/>
    <property type="project" value="UniProtKB-KW"/>
</dbReference>
<feature type="region of interest" description="Disordered" evidence="9">
    <location>
        <begin position="69"/>
        <end position="103"/>
    </location>
</feature>
<organism evidence="11 12">
    <name type="scientific">Aphis craccivora</name>
    <name type="common">Cowpea aphid</name>
    <dbReference type="NCBI Taxonomy" id="307492"/>
    <lineage>
        <taxon>Eukaryota</taxon>
        <taxon>Metazoa</taxon>
        <taxon>Ecdysozoa</taxon>
        <taxon>Arthropoda</taxon>
        <taxon>Hexapoda</taxon>
        <taxon>Insecta</taxon>
        <taxon>Pterygota</taxon>
        <taxon>Neoptera</taxon>
        <taxon>Paraneoptera</taxon>
        <taxon>Hemiptera</taxon>
        <taxon>Sternorrhyncha</taxon>
        <taxon>Aphidomorpha</taxon>
        <taxon>Aphidoidea</taxon>
        <taxon>Aphididae</taxon>
        <taxon>Aphidini</taxon>
        <taxon>Aphis</taxon>
        <taxon>Aphis</taxon>
    </lineage>
</organism>
<evidence type="ECO:0000313" key="11">
    <source>
        <dbReference type="EMBL" id="KAF0735691.1"/>
    </source>
</evidence>
<dbReference type="PANTHER" id="PTHR46481:SF10">
    <property type="entry name" value="ZINC FINGER BED DOMAIN-CONTAINING PROTEIN 39"/>
    <property type="match status" value="1"/>
</dbReference>
<sequence length="301" mass="33907">MPKYSKKISHIWNHFTIIYKQYAKCNCCSAKVSYGGDSSSNLTRHIKTKHITVPLDQGMQKQAQNLVNEENVDDPSSSGTTRTTIFNQPSTSSQLTYSEPEPAQTSIRPLQLLYESTVTEIKHKLKNIKAICLTTDAWTSINNQSFIALTAHYVDDNTKLSSILLGCHNFLERHTAVEMSSFLKDLVKKWNLDNLVTIVVSDNASNILATIKLCNWRSLGCFAHSINLVVDSGLGYKDVNDIILKVKAIVQYFKQSSQALIRLNDNQIKGGHPILKLKQNCPTRWNSTYDMINRILKISGQ</sequence>
<keyword evidence="3 8" id="KW-0863">Zinc-finger</keyword>
<proteinExistence type="predicted"/>
<evidence type="ECO:0000259" key="10">
    <source>
        <dbReference type="PROSITE" id="PS50808"/>
    </source>
</evidence>
<dbReference type="PROSITE" id="PS50808">
    <property type="entry name" value="ZF_BED"/>
    <property type="match status" value="1"/>
</dbReference>
<name>A0A6G0X6R5_APHCR</name>
<dbReference type="OrthoDB" id="6608103at2759"/>
<dbReference type="InterPro" id="IPR003656">
    <property type="entry name" value="Znf_BED"/>
</dbReference>
<dbReference type="Pfam" id="PF02892">
    <property type="entry name" value="zf-BED"/>
    <property type="match status" value="1"/>
</dbReference>
<dbReference type="AlphaFoldDB" id="A0A6G0X6R5"/>
<comment type="subcellular location">
    <subcellularLocation>
        <location evidence="1">Nucleus</location>
    </subcellularLocation>
</comment>
<dbReference type="GO" id="GO:0003677">
    <property type="term" value="F:DNA binding"/>
    <property type="evidence" value="ECO:0007669"/>
    <property type="project" value="InterPro"/>
</dbReference>
<evidence type="ECO:0000256" key="9">
    <source>
        <dbReference type="SAM" id="MobiDB-lite"/>
    </source>
</evidence>
<dbReference type="SUPFAM" id="SSF57667">
    <property type="entry name" value="beta-beta-alpha zinc fingers"/>
    <property type="match status" value="1"/>
</dbReference>
<keyword evidence="6" id="KW-0804">Transcription</keyword>
<protein>
    <submittedName>
        <fullName evidence="11">Zinc finger BED domain-containing protein 1-like</fullName>
    </submittedName>
</protein>
<evidence type="ECO:0000256" key="5">
    <source>
        <dbReference type="ARBA" id="ARBA00023015"/>
    </source>
</evidence>
<dbReference type="InterPro" id="IPR012337">
    <property type="entry name" value="RNaseH-like_sf"/>
</dbReference>
<keyword evidence="7" id="KW-0539">Nucleus</keyword>
<keyword evidence="4" id="KW-0862">Zinc</keyword>
<accession>A0A6G0X6R5</accession>
<evidence type="ECO:0000256" key="1">
    <source>
        <dbReference type="ARBA" id="ARBA00004123"/>
    </source>
</evidence>
<evidence type="ECO:0000256" key="8">
    <source>
        <dbReference type="PROSITE-ProRule" id="PRU00027"/>
    </source>
</evidence>
<evidence type="ECO:0000313" key="12">
    <source>
        <dbReference type="Proteomes" id="UP000478052"/>
    </source>
</evidence>
<dbReference type="PANTHER" id="PTHR46481">
    <property type="entry name" value="ZINC FINGER BED DOMAIN-CONTAINING PROTEIN 4"/>
    <property type="match status" value="1"/>
</dbReference>
<feature type="domain" description="BED-type" evidence="10">
    <location>
        <begin position="6"/>
        <end position="57"/>
    </location>
</feature>
<reference evidence="11 12" key="1">
    <citation type="submission" date="2019-08" db="EMBL/GenBank/DDBJ databases">
        <title>Whole genome of Aphis craccivora.</title>
        <authorList>
            <person name="Voronova N.V."/>
            <person name="Shulinski R.S."/>
            <person name="Bandarenka Y.V."/>
            <person name="Zhorov D.G."/>
            <person name="Warner D."/>
        </authorList>
    </citation>
    <scope>NUCLEOTIDE SEQUENCE [LARGE SCALE GENOMIC DNA]</scope>
    <source>
        <strain evidence="11">180601</strain>
        <tissue evidence="11">Whole Body</tissue>
    </source>
</reference>
<dbReference type="SUPFAM" id="SSF53098">
    <property type="entry name" value="Ribonuclease H-like"/>
    <property type="match status" value="1"/>
</dbReference>
<evidence type="ECO:0000256" key="3">
    <source>
        <dbReference type="ARBA" id="ARBA00022771"/>
    </source>
</evidence>
<dbReference type="Proteomes" id="UP000478052">
    <property type="component" value="Unassembled WGS sequence"/>
</dbReference>
<gene>
    <name evidence="11" type="ORF">FWK35_00032150</name>
</gene>
<keyword evidence="12" id="KW-1185">Reference proteome</keyword>
<keyword evidence="5" id="KW-0805">Transcription regulation</keyword>
<evidence type="ECO:0000256" key="2">
    <source>
        <dbReference type="ARBA" id="ARBA00022723"/>
    </source>
</evidence>
<dbReference type="EMBL" id="VUJU01008086">
    <property type="protein sequence ID" value="KAF0735691.1"/>
    <property type="molecule type" value="Genomic_DNA"/>
</dbReference>